<protein>
    <submittedName>
        <fullName evidence="2">Uncharacterized protein</fullName>
    </submittedName>
</protein>
<sequence>MDVIIRVDACNGSPVTRLRLAKKVAGATTDGFAEKYPGGTSTRKGPLTSERFRGQVVRKQPDNAKRQQQEERVDVRQEEDTEVKEEAEREENRVAEEDRERSVAESEQRGKPSAEKDETPEAKSDRDHPRGEMT</sequence>
<reference evidence="2" key="1">
    <citation type="journal article" date="2022" name="bioRxiv">
        <title>Sequencing and chromosome-scale assembly of the giantPleurodeles waltlgenome.</title>
        <authorList>
            <person name="Brown T."/>
            <person name="Elewa A."/>
            <person name="Iarovenko S."/>
            <person name="Subramanian E."/>
            <person name="Araus A.J."/>
            <person name="Petzold A."/>
            <person name="Susuki M."/>
            <person name="Suzuki K.-i.T."/>
            <person name="Hayashi T."/>
            <person name="Toyoda A."/>
            <person name="Oliveira C."/>
            <person name="Osipova E."/>
            <person name="Leigh N.D."/>
            <person name="Simon A."/>
            <person name="Yun M.H."/>
        </authorList>
    </citation>
    <scope>NUCLEOTIDE SEQUENCE</scope>
    <source>
        <strain evidence="2">20211129_DDA</strain>
        <tissue evidence="2">Liver</tissue>
    </source>
</reference>
<accession>A0AAV7KWC9</accession>
<evidence type="ECO:0000313" key="3">
    <source>
        <dbReference type="Proteomes" id="UP001066276"/>
    </source>
</evidence>
<feature type="compositionally biased region" description="Basic and acidic residues" evidence="1">
    <location>
        <begin position="59"/>
        <end position="134"/>
    </location>
</feature>
<keyword evidence="3" id="KW-1185">Reference proteome</keyword>
<dbReference type="Proteomes" id="UP001066276">
    <property type="component" value="Chromosome 12"/>
</dbReference>
<gene>
    <name evidence="2" type="ORF">NDU88_002537</name>
</gene>
<proteinExistence type="predicted"/>
<feature type="region of interest" description="Disordered" evidence="1">
    <location>
        <begin position="25"/>
        <end position="134"/>
    </location>
</feature>
<organism evidence="2 3">
    <name type="scientific">Pleurodeles waltl</name>
    <name type="common">Iberian ribbed newt</name>
    <dbReference type="NCBI Taxonomy" id="8319"/>
    <lineage>
        <taxon>Eukaryota</taxon>
        <taxon>Metazoa</taxon>
        <taxon>Chordata</taxon>
        <taxon>Craniata</taxon>
        <taxon>Vertebrata</taxon>
        <taxon>Euteleostomi</taxon>
        <taxon>Amphibia</taxon>
        <taxon>Batrachia</taxon>
        <taxon>Caudata</taxon>
        <taxon>Salamandroidea</taxon>
        <taxon>Salamandridae</taxon>
        <taxon>Pleurodelinae</taxon>
        <taxon>Pleurodeles</taxon>
    </lineage>
</organism>
<evidence type="ECO:0000256" key="1">
    <source>
        <dbReference type="SAM" id="MobiDB-lite"/>
    </source>
</evidence>
<dbReference type="AlphaFoldDB" id="A0AAV7KWC9"/>
<evidence type="ECO:0000313" key="2">
    <source>
        <dbReference type="EMBL" id="KAJ1082369.1"/>
    </source>
</evidence>
<name>A0AAV7KWC9_PLEWA</name>
<comment type="caution">
    <text evidence="2">The sequence shown here is derived from an EMBL/GenBank/DDBJ whole genome shotgun (WGS) entry which is preliminary data.</text>
</comment>
<dbReference type="EMBL" id="JANPWB010000016">
    <property type="protein sequence ID" value="KAJ1082369.1"/>
    <property type="molecule type" value="Genomic_DNA"/>
</dbReference>